<comment type="caution">
    <text evidence="1">The sequence shown here is derived from an EMBL/GenBank/DDBJ whole genome shotgun (WGS) entry which is preliminary data.</text>
</comment>
<name>A0A7W9SFP4_9FIRM</name>
<accession>A0A7W9SFP4</accession>
<reference evidence="1 2" key="1">
    <citation type="submission" date="2020-08" db="EMBL/GenBank/DDBJ databases">
        <title>Genomic Encyclopedia of Type Strains, Phase IV (KMG-IV): sequencing the most valuable type-strain genomes for metagenomic binning, comparative biology and taxonomic classification.</title>
        <authorList>
            <person name="Goeker M."/>
        </authorList>
    </citation>
    <scope>NUCLEOTIDE SEQUENCE [LARGE SCALE GENOMIC DNA]</scope>
    <source>
        <strain evidence="1 2">DSM 17245</strain>
    </source>
</reference>
<dbReference type="Proteomes" id="UP000522163">
    <property type="component" value="Unassembled WGS sequence"/>
</dbReference>
<dbReference type="AlphaFoldDB" id="A0A7W9SFP4"/>
<protein>
    <submittedName>
        <fullName evidence="1">Uncharacterized protein</fullName>
    </submittedName>
</protein>
<proteinExistence type="predicted"/>
<evidence type="ECO:0000313" key="2">
    <source>
        <dbReference type="Proteomes" id="UP000522163"/>
    </source>
</evidence>
<dbReference type="EMBL" id="JACHHH010000005">
    <property type="protein sequence ID" value="MBB6041318.1"/>
    <property type="molecule type" value="Genomic_DNA"/>
</dbReference>
<evidence type="ECO:0000313" key="1">
    <source>
        <dbReference type="EMBL" id="MBB6041318.1"/>
    </source>
</evidence>
<gene>
    <name evidence="1" type="ORF">HNQ46_001295</name>
</gene>
<organism evidence="1 2">
    <name type="scientific">Oribacterium sinus</name>
    <dbReference type="NCBI Taxonomy" id="237576"/>
    <lineage>
        <taxon>Bacteria</taxon>
        <taxon>Bacillati</taxon>
        <taxon>Bacillota</taxon>
        <taxon>Clostridia</taxon>
        <taxon>Lachnospirales</taxon>
        <taxon>Lachnospiraceae</taxon>
        <taxon>Oribacterium</taxon>
    </lineage>
</organism>
<sequence>MEGIFASQYKILDYLKNFFVKSMTEAPKKLGKNCE</sequence>